<evidence type="ECO:0000256" key="1">
    <source>
        <dbReference type="SAM" id="Coils"/>
    </source>
</evidence>
<evidence type="ECO:0000259" key="2">
    <source>
        <dbReference type="PROSITE" id="PS51688"/>
    </source>
</evidence>
<dbReference type="PROSITE" id="PS51688">
    <property type="entry name" value="ICA"/>
    <property type="match status" value="1"/>
</dbReference>
<reference evidence="4" key="1">
    <citation type="journal article" date="2019" name="Int. J. Syst. Evol. Microbiol.">
        <title>The Global Catalogue of Microorganisms (GCM) 10K type strain sequencing project: providing services to taxonomists for standard genome sequencing and annotation.</title>
        <authorList>
            <consortium name="The Broad Institute Genomics Platform"/>
            <consortium name="The Broad Institute Genome Sequencing Center for Infectious Disease"/>
            <person name="Wu L."/>
            <person name="Ma J."/>
        </authorList>
    </citation>
    <scope>NUCLEOTIDE SEQUENCE [LARGE SCALE GENOMIC DNA]</scope>
    <source>
        <strain evidence="4">JCM 17217</strain>
    </source>
</reference>
<feature type="domain" description="Peptidase S74" evidence="2">
    <location>
        <begin position="686"/>
        <end position="781"/>
    </location>
</feature>
<protein>
    <recommendedName>
        <fullName evidence="2">Peptidase S74 domain-containing protein</fullName>
    </recommendedName>
</protein>
<dbReference type="Pfam" id="PF13884">
    <property type="entry name" value="Peptidase_S74"/>
    <property type="match status" value="1"/>
</dbReference>
<name>A0ABP7R1R6_9BACT</name>
<comment type="caution">
    <text evidence="3">The sequence shown here is derived from an EMBL/GenBank/DDBJ whole genome shotgun (WGS) entry which is preliminary data.</text>
</comment>
<gene>
    <name evidence="3" type="ORF">GCM10022407_39700</name>
</gene>
<sequence length="840" mass="84977">MKHISIFWRGLLLLALLTTGGLKVQAQSGGVGIGTTAPDASAALDIVSSTKGALLPRVADATAIASPATGLIVFQTGGTAGFYYNAGTPAAPSWQQLNVVGGAGDNLGNHTATQALNLQGNALTGSGASISGVGVGIRADGGLNLGQNTTGNSIYLGYEAGRVNTGFVNLFSGYRSGYHNTTGSDNLFSGYHSGYNNTTGNANSFSGSNSGYHNTTGSYNVFSGYVSGTSNTTGNDNVISGFYSGYSNFTGSSNVFSGSYSGFYNSTGNNNVFSGFMSGYFNTTGSSLTALGYNSGPANGSHALTNATALGANVSLTQSNTVILGNGANVGIGTSAPVSRLSFGSTTNANAAAGRLAISETPNGQNFYGLGLVQNASSNYGMGLWGNSGAATPYNGSTGTLPQLFLGATGNVGIGTISPAQRLDVTGGSIKISTAGQGLVFPDGTTLTTAATGGVSTVAGPGLSSSISGSNNTIKLGGTALIAATDVPLAGNNLTFSGSGNVGIGTTAPATTLDVRTPNASAAITVGQTDNTAGALYFGNPGHGVKRNYSGGNDVGLYTTSVNLYLAANGAVTNQFVLTNGGNVGIGTSTPAQKLDVAGNAVVSGRVGIGTTAPQSDLEIISAGAIVASLTTTAGNPNGVLTINVPANNTGCAGCSELIQFNRPGVSIGSITMNSNISGVNYNTTSDKRLKEHIGRTRFGLADLLKIEVKDYHFIGQPTTARSTGFLAQDLFKVYPEAVKEGDYGTTVTNQWGIDYGKLTPLLVQAIQDQQKEIDKQQAELKDQQQLINKQQAELNALKTHNVALQTGSAADHASLLTLQAQMARLLSGEMAPAGTRARK</sequence>
<dbReference type="InterPro" id="IPR030392">
    <property type="entry name" value="S74_ICA"/>
</dbReference>
<feature type="coiled-coil region" evidence="1">
    <location>
        <begin position="764"/>
        <end position="801"/>
    </location>
</feature>
<accession>A0ABP7R1R6</accession>
<keyword evidence="4" id="KW-1185">Reference proteome</keyword>
<organism evidence="3 4">
    <name type="scientific">Hymenobacter antarcticus</name>
    <dbReference type="NCBI Taxonomy" id="486270"/>
    <lineage>
        <taxon>Bacteria</taxon>
        <taxon>Pseudomonadati</taxon>
        <taxon>Bacteroidota</taxon>
        <taxon>Cytophagia</taxon>
        <taxon>Cytophagales</taxon>
        <taxon>Hymenobacteraceae</taxon>
        <taxon>Hymenobacter</taxon>
    </lineage>
</organism>
<dbReference type="RefSeq" id="WP_345127233.1">
    <property type="nucleotide sequence ID" value="NZ_BAABDI010000043.1"/>
</dbReference>
<dbReference type="EMBL" id="BAABDI010000043">
    <property type="protein sequence ID" value="GAA3991316.1"/>
    <property type="molecule type" value="Genomic_DNA"/>
</dbReference>
<keyword evidence="1" id="KW-0175">Coiled coil</keyword>
<evidence type="ECO:0000313" key="3">
    <source>
        <dbReference type="EMBL" id="GAA3991316.1"/>
    </source>
</evidence>
<dbReference type="Proteomes" id="UP001501556">
    <property type="component" value="Unassembled WGS sequence"/>
</dbReference>
<proteinExistence type="predicted"/>
<evidence type="ECO:0000313" key="4">
    <source>
        <dbReference type="Proteomes" id="UP001501556"/>
    </source>
</evidence>